<dbReference type="RefSeq" id="WP_094251686.1">
    <property type="nucleotide sequence ID" value="NZ_JBHLXL010000001.1"/>
</dbReference>
<dbReference type="EMBL" id="NOII01000001">
    <property type="protein sequence ID" value="OYD59724.1"/>
    <property type="molecule type" value="Genomic_DNA"/>
</dbReference>
<proteinExistence type="predicted"/>
<organism evidence="2 3">
    <name type="scientific">Fictibacillus aquaticus</name>
    <dbReference type="NCBI Taxonomy" id="2021314"/>
    <lineage>
        <taxon>Bacteria</taxon>
        <taxon>Bacillati</taxon>
        <taxon>Bacillota</taxon>
        <taxon>Bacilli</taxon>
        <taxon>Bacillales</taxon>
        <taxon>Fictibacillaceae</taxon>
        <taxon>Fictibacillus</taxon>
    </lineage>
</organism>
<dbReference type="OrthoDB" id="9799867at2"/>
<feature type="region of interest" description="Disordered" evidence="1">
    <location>
        <begin position="1"/>
        <end position="42"/>
    </location>
</feature>
<dbReference type="Proteomes" id="UP000215059">
    <property type="component" value="Unassembled WGS sequence"/>
</dbReference>
<dbReference type="Pfam" id="PF03646">
    <property type="entry name" value="FlaG"/>
    <property type="match status" value="1"/>
</dbReference>
<name>A0A235FFI8_9BACL</name>
<reference evidence="2 3" key="1">
    <citation type="submission" date="2017-07" db="EMBL/GenBank/DDBJ databases">
        <title>Fictibacillus sp. nov. GDSW-R2A3 Genome sequencing and assembly.</title>
        <authorList>
            <person name="Mayilraj S."/>
        </authorList>
    </citation>
    <scope>NUCLEOTIDE SEQUENCE [LARGE SCALE GENOMIC DNA]</scope>
    <source>
        <strain evidence="2 3">GDSW-R2A3</strain>
    </source>
</reference>
<evidence type="ECO:0000313" key="3">
    <source>
        <dbReference type="Proteomes" id="UP000215059"/>
    </source>
</evidence>
<comment type="caution">
    <text evidence="2">The sequence shown here is derived from an EMBL/GenBank/DDBJ whole genome shotgun (WGS) entry which is preliminary data.</text>
</comment>
<feature type="compositionally biased region" description="Basic and acidic residues" evidence="1">
    <location>
        <begin position="22"/>
        <end position="42"/>
    </location>
</feature>
<evidence type="ECO:0000313" key="2">
    <source>
        <dbReference type="EMBL" id="OYD59724.1"/>
    </source>
</evidence>
<dbReference type="InterPro" id="IPR035924">
    <property type="entry name" value="FlaG-like_sf"/>
</dbReference>
<sequence length="113" mass="12659">MELSALSSSQVQSAGKLPAKPRQPEKAAEETGGTEGKKLSKEELQQTLETVNEYLKTSQTSTKFVLHEKTNDYYIQIVDDLTDEVMKEIPSKKFLDMYAAMIELAGIFVDKKV</sequence>
<accession>A0A235FFI8</accession>
<gene>
    <name evidence="2" type="ORF">CGZ90_07540</name>
</gene>
<dbReference type="SUPFAM" id="SSF160214">
    <property type="entry name" value="FlaG-like"/>
    <property type="match status" value="1"/>
</dbReference>
<dbReference type="NCBIfam" id="NF005834">
    <property type="entry name" value="PRK07738.1"/>
    <property type="match status" value="1"/>
</dbReference>
<feature type="compositionally biased region" description="Low complexity" evidence="1">
    <location>
        <begin position="1"/>
        <end position="14"/>
    </location>
</feature>
<protein>
    <recommendedName>
        <fullName evidence="4">Flagellar biosynthesis protein FlaG</fullName>
    </recommendedName>
</protein>
<dbReference type="InterPro" id="IPR005186">
    <property type="entry name" value="FlaG"/>
</dbReference>
<dbReference type="Gene3D" id="3.30.160.170">
    <property type="entry name" value="FlaG-like"/>
    <property type="match status" value="1"/>
</dbReference>
<evidence type="ECO:0000256" key="1">
    <source>
        <dbReference type="SAM" id="MobiDB-lite"/>
    </source>
</evidence>
<dbReference type="PANTHER" id="PTHR37166">
    <property type="entry name" value="PROTEIN FLAG"/>
    <property type="match status" value="1"/>
</dbReference>
<dbReference type="AlphaFoldDB" id="A0A235FFI8"/>
<evidence type="ECO:0008006" key="4">
    <source>
        <dbReference type="Google" id="ProtNLM"/>
    </source>
</evidence>
<dbReference type="PANTHER" id="PTHR37166:SF1">
    <property type="entry name" value="PROTEIN FLAG"/>
    <property type="match status" value="1"/>
</dbReference>
<keyword evidence="3" id="KW-1185">Reference proteome</keyword>